<feature type="coiled-coil region" evidence="1">
    <location>
        <begin position="74"/>
        <end position="101"/>
    </location>
</feature>
<gene>
    <name evidence="3" type="ORF">C8A05DRAFT_34070</name>
</gene>
<reference evidence="3" key="2">
    <citation type="submission" date="2023-05" db="EMBL/GenBank/DDBJ databases">
        <authorList>
            <consortium name="Lawrence Berkeley National Laboratory"/>
            <person name="Steindorff A."/>
            <person name="Hensen N."/>
            <person name="Bonometti L."/>
            <person name="Westerberg I."/>
            <person name="Brannstrom I.O."/>
            <person name="Guillou S."/>
            <person name="Cros-Aarteil S."/>
            <person name="Calhoun S."/>
            <person name="Haridas S."/>
            <person name="Kuo A."/>
            <person name="Mondo S."/>
            <person name="Pangilinan J."/>
            <person name="Riley R."/>
            <person name="Labutti K."/>
            <person name="Andreopoulos B."/>
            <person name="Lipzen A."/>
            <person name="Chen C."/>
            <person name="Yanf M."/>
            <person name="Daum C."/>
            <person name="Ng V."/>
            <person name="Clum A."/>
            <person name="Ohm R."/>
            <person name="Martin F."/>
            <person name="Silar P."/>
            <person name="Natvig D."/>
            <person name="Lalanne C."/>
            <person name="Gautier V."/>
            <person name="Ament-Velasquez S.L."/>
            <person name="Kruys A."/>
            <person name="Hutchinson M.I."/>
            <person name="Powell A.J."/>
            <person name="Barry K."/>
            <person name="Miller A.N."/>
            <person name="Grigoriev I.V."/>
            <person name="Debuchy R."/>
            <person name="Gladieux P."/>
            <person name="Thoren M.H."/>
            <person name="Johannesson H."/>
        </authorList>
    </citation>
    <scope>NUCLEOTIDE SEQUENCE</scope>
    <source>
        <strain evidence="3">CBS 103.79</strain>
    </source>
</reference>
<dbReference type="AlphaFoldDB" id="A0AAN6MJU1"/>
<proteinExistence type="predicted"/>
<feature type="region of interest" description="Disordered" evidence="2">
    <location>
        <begin position="595"/>
        <end position="631"/>
    </location>
</feature>
<protein>
    <submittedName>
        <fullName evidence="3">Uncharacterized protein</fullName>
    </submittedName>
</protein>
<feature type="compositionally biased region" description="Basic and acidic residues" evidence="2">
    <location>
        <begin position="192"/>
        <end position="212"/>
    </location>
</feature>
<evidence type="ECO:0000313" key="3">
    <source>
        <dbReference type="EMBL" id="KAK3902230.1"/>
    </source>
</evidence>
<accession>A0AAN6MJU1</accession>
<feature type="compositionally biased region" description="Low complexity" evidence="2">
    <location>
        <begin position="465"/>
        <end position="483"/>
    </location>
</feature>
<dbReference type="Gene3D" id="6.10.250.1820">
    <property type="match status" value="1"/>
</dbReference>
<evidence type="ECO:0000313" key="4">
    <source>
        <dbReference type="Proteomes" id="UP001303889"/>
    </source>
</evidence>
<dbReference type="PANTHER" id="PTHR23159:SF31">
    <property type="entry name" value="CENTROSOME-ASSOCIATED PROTEIN CEP250 ISOFORM X1"/>
    <property type="match status" value="1"/>
</dbReference>
<feature type="region of interest" description="Disordered" evidence="2">
    <location>
        <begin position="323"/>
        <end position="363"/>
    </location>
</feature>
<reference evidence="3" key="1">
    <citation type="journal article" date="2023" name="Mol. Phylogenet. Evol.">
        <title>Genome-scale phylogeny and comparative genomics of the fungal order Sordariales.</title>
        <authorList>
            <person name="Hensen N."/>
            <person name="Bonometti L."/>
            <person name="Westerberg I."/>
            <person name="Brannstrom I.O."/>
            <person name="Guillou S."/>
            <person name="Cros-Aarteil S."/>
            <person name="Calhoun S."/>
            <person name="Haridas S."/>
            <person name="Kuo A."/>
            <person name="Mondo S."/>
            <person name="Pangilinan J."/>
            <person name="Riley R."/>
            <person name="LaButti K."/>
            <person name="Andreopoulos B."/>
            <person name="Lipzen A."/>
            <person name="Chen C."/>
            <person name="Yan M."/>
            <person name="Daum C."/>
            <person name="Ng V."/>
            <person name="Clum A."/>
            <person name="Steindorff A."/>
            <person name="Ohm R.A."/>
            <person name="Martin F."/>
            <person name="Silar P."/>
            <person name="Natvig D.O."/>
            <person name="Lalanne C."/>
            <person name="Gautier V."/>
            <person name="Ament-Velasquez S.L."/>
            <person name="Kruys A."/>
            <person name="Hutchinson M.I."/>
            <person name="Powell A.J."/>
            <person name="Barry K."/>
            <person name="Miller A.N."/>
            <person name="Grigoriev I.V."/>
            <person name="Debuchy R."/>
            <person name="Gladieux P."/>
            <person name="Hiltunen Thoren M."/>
            <person name="Johannesson H."/>
        </authorList>
    </citation>
    <scope>NUCLEOTIDE SEQUENCE</scope>
    <source>
        <strain evidence="3">CBS 103.79</strain>
    </source>
</reference>
<dbReference type="Proteomes" id="UP001303889">
    <property type="component" value="Unassembled WGS sequence"/>
</dbReference>
<keyword evidence="1" id="KW-0175">Coiled coil</keyword>
<dbReference type="PANTHER" id="PTHR23159">
    <property type="entry name" value="CENTROSOMAL PROTEIN 2"/>
    <property type="match status" value="1"/>
</dbReference>
<feature type="compositionally biased region" description="Basic residues" evidence="2">
    <location>
        <begin position="512"/>
        <end position="523"/>
    </location>
</feature>
<keyword evidence="4" id="KW-1185">Reference proteome</keyword>
<feature type="region of interest" description="Disordered" evidence="2">
    <location>
        <begin position="192"/>
        <end position="218"/>
    </location>
</feature>
<organism evidence="3 4">
    <name type="scientific">Staphylotrichum tortipilum</name>
    <dbReference type="NCBI Taxonomy" id="2831512"/>
    <lineage>
        <taxon>Eukaryota</taxon>
        <taxon>Fungi</taxon>
        <taxon>Dikarya</taxon>
        <taxon>Ascomycota</taxon>
        <taxon>Pezizomycotina</taxon>
        <taxon>Sordariomycetes</taxon>
        <taxon>Sordariomycetidae</taxon>
        <taxon>Sordariales</taxon>
        <taxon>Chaetomiaceae</taxon>
        <taxon>Staphylotrichum</taxon>
    </lineage>
</organism>
<dbReference type="EMBL" id="MU855523">
    <property type="protein sequence ID" value="KAK3902230.1"/>
    <property type="molecule type" value="Genomic_DNA"/>
</dbReference>
<name>A0AAN6MJU1_9PEZI</name>
<feature type="region of interest" description="Disordered" evidence="2">
    <location>
        <begin position="455"/>
        <end position="575"/>
    </location>
</feature>
<sequence length="696" mass="75015">MLHELDVKYRHTVHVCDLLGKDEEARRLKLRSMVLSDEASSLKDQLAQRDARIKELVDIVDDVRAQLDGAHDKARRQDNLMQSQAREIANLKEEISAFNAISEDSSKVLSEKLALSREVAVLKPELEHLRSQLAHQKDVLAEKLALERQLNTLEVELANEKRAVQKAAQNQDKDIEAEEELRKQVRDMEKELAKAKRLAEKNTKNRENKASEEEGEIQSLREELAAAEENLAAEKHKAERLAKAQTSTSEMQEEMEQLRESLAEAQKALAAEKRAAQRQAKNLAAEEELEQLSEELAEAREALANEKQLHSKLCKENEQAQVDFEERQQAASDKADRLRSKLRDAQDELKKTRAELERAQERPARMASVLTTTVPVKGISTAVAAGKGIGAKAAAAGKKKRAADEISADDRILMTPGTTADDRPKRALKKRGFDLSMVGGKSEFSITPFLNKTVNLDASPKPGDATTTTATTITSATPPSAAPFQFRGADPTTDQPTASPTTNTPATTTKPKPTKRAPGRPRTKPLAPSSPSKTNTLPVRARKPASTTALEKVTEEAEDGDVEQENRSVSIPGSAGKSLSAVAAAAVASLKAEVGVQAPAKQEPKKKRRKLGGGGNNQSVLFGGEEDEGERVKPVVPAAAAAGGAVGGKRGVVKMGGVAGAAAKGKGVGAVKNAFLGAGFSPLKRDRRGVAASFLA</sequence>
<evidence type="ECO:0000256" key="1">
    <source>
        <dbReference type="SAM" id="Coils"/>
    </source>
</evidence>
<feature type="region of interest" description="Disordered" evidence="2">
    <location>
        <begin position="234"/>
        <end position="254"/>
    </location>
</feature>
<feature type="compositionally biased region" description="Low complexity" evidence="2">
    <location>
        <begin position="496"/>
        <end position="511"/>
    </location>
</feature>
<comment type="caution">
    <text evidence="3">The sequence shown here is derived from an EMBL/GenBank/DDBJ whole genome shotgun (WGS) entry which is preliminary data.</text>
</comment>
<evidence type="ECO:0000256" key="2">
    <source>
        <dbReference type="SAM" id="MobiDB-lite"/>
    </source>
</evidence>